<dbReference type="Proteomes" id="UP001605261">
    <property type="component" value="Unassembled WGS sequence"/>
</dbReference>
<dbReference type="Gene3D" id="3.40.630.30">
    <property type="match status" value="1"/>
</dbReference>
<evidence type="ECO:0000313" key="2">
    <source>
        <dbReference type="EMBL" id="MFG6109815.1"/>
    </source>
</evidence>
<evidence type="ECO:0000313" key="3">
    <source>
        <dbReference type="Proteomes" id="UP001605261"/>
    </source>
</evidence>
<organism evidence="2 3">
    <name type="scientific">Stenotrophomonas nematodicola</name>
    <dbReference type="NCBI Taxonomy" id="2656746"/>
    <lineage>
        <taxon>Bacteria</taxon>
        <taxon>Pseudomonadati</taxon>
        <taxon>Pseudomonadota</taxon>
        <taxon>Gammaproteobacteria</taxon>
        <taxon>Lysobacterales</taxon>
        <taxon>Lysobacteraceae</taxon>
        <taxon>Stenotrophomonas</taxon>
    </lineage>
</organism>
<dbReference type="SUPFAM" id="SSF55729">
    <property type="entry name" value="Acyl-CoA N-acyltransferases (Nat)"/>
    <property type="match status" value="1"/>
</dbReference>
<dbReference type="PROSITE" id="PS51186">
    <property type="entry name" value="GNAT"/>
    <property type="match status" value="1"/>
</dbReference>
<sequence length="150" mass="16614">MGNTVQFRLAHAGDLPALIDIDSVAAHDRRRAELLQHWVAARSCHLLLLDGHLVAYGVLHHHFFDSGFIEMLMVGAHVRRRGLGEALLQHLVSRCERPRLFTSTNRSNQPMHALLARNGFIASGQIDNLDPGDPEQVFFRPGVGAAQPAM</sequence>
<protein>
    <submittedName>
        <fullName evidence="2">N-acetyltransferase family protein</fullName>
    </submittedName>
</protein>
<dbReference type="EMBL" id="JBHGCJ010000008">
    <property type="protein sequence ID" value="MFG6109815.1"/>
    <property type="molecule type" value="Genomic_DNA"/>
</dbReference>
<dbReference type="RefSeq" id="WP_394163654.1">
    <property type="nucleotide sequence ID" value="NZ_JBHGCJ010000008.1"/>
</dbReference>
<feature type="domain" description="N-acetyltransferase" evidence="1">
    <location>
        <begin position="5"/>
        <end position="140"/>
    </location>
</feature>
<comment type="caution">
    <text evidence="2">The sequence shown here is derived from an EMBL/GenBank/DDBJ whole genome shotgun (WGS) entry which is preliminary data.</text>
</comment>
<dbReference type="CDD" id="cd04301">
    <property type="entry name" value="NAT_SF"/>
    <property type="match status" value="1"/>
</dbReference>
<proteinExistence type="predicted"/>
<reference evidence="2 3" key="1">
    <citation type="submission" date="2024-09" db="EMBL/GenBank/DDBJ databases">
        <authorList>
            <consortium name="All-Russian atlas of soil microorganisms"/>
            <consortium name="as a basis for the search for new antimicrobial producers and enzymes with unique properties"/>
            <person name="Sokolova E.A."/>
            <person name="Voronina E.N."/>
        </authorList>
    </citation>
    <scope>NUCLEOTIDE SEQUENCE [LARGE SCALE GENOMIC DNA]</scope>
    <source>
        <strain evidence="2 3">AF-22b-331.1</strain>
    </source>
</reference>
<gene>
    <name evidence="2" type="ORF">ACEU0G_003836</name>
</gene>
<name>A0ABW7CY01_9GAMM</name>
<keyword evidence="3" id="KW-1185">Reference proteome</keyword>
<dbReference type="InterPro" id="IPR016181">
    <property type="entry name" value="Acyl_CoA_acyltransferase"/>
</dbReference>
<dbReference type="InterPro" id="IPR000182">
    <property type="entry name" value="GNAT_dom"/>
</dbReference>
<dbReference type="Pfam" id="PF00583">
    <property type="entry name" value="Acetyltransf_1"/>
    <property type="match status" value="1"/>
</dbReference>
<accession>A0ABW7CY01</accession>
<evidence type="ECO:0000259" key="1">
    <source>
        <dbReference type="PROSITE" id="PS51186"/>
    </source>
</evidence>